<dbReference type="SUPFAM" id="SSF56112">
    <property type="entry name" value="Protein kinase-like (PK-like)"/>
    <property type="match status" value="1"/>
</dbReference>
<keyword evidence="1" id="KW-0723">Serine/threonine-protein kinase</keyword>
<keyword evidence="5" id="KW-0067">ATP-binding</keyword>
<feature type="domain" description="Protein kinase" evidence="7">
    <location>
        <begin position="1"/>
        <end position="229"/>
    </location>
</feature>
<dbReference type="PANTHER" id="PTHR24345:SF91">
    <property type="entry name" value="SERINE_THREONINE-PROTEIN KINASE PLK4"/>
    <property type="match status" value="1"/>
</dbReference>
<evidence type="ECO:0000256" key="1">
    <source>
        <dbReference type="ARBA" id="ARBA00022527"/>
    </source>
</evidence>
<name>A0AAV2ZD85_9STRA</name>
<evidence type="ECO:0000256" key="5">
    <source>
        <dbReference type="ARBA" id="ARBA00022840"/>
    </source>
</evidence>
<dbReference type="InterPro" id="IPR011009">
    <property type="entry name" value="Kinase-like_dom_sf"/>
</dbReference>
<evidence type="ECO:0000313" key="9">
    <source>
        <dbReference type="Proteomes" id="UP001146120"/>
    </source>
</evidence>
<dbReference type="GO" id="GO:0004674">
    <property type="term" value="F:protein serine/threonine kinase activity"/>
    <property type="evidence" value="ECO:0007669"/>
    <property type="project" value="UniProtKB-KW"/>
</dbReference>
<dbReference type="Pfam" id="PF00069">
    <property type="entry name" value="Pkinase"/>
    <property type="match status" value="1"/>
</dbReference>
<gene>
    <name evidence="8" type="ORF">N0F65_009486</name>
</gene>
<keyword evidence="2" id="KW-0808">Transferase</keyword>
<dbReference type="InterPro" id="IPR000719">
    <property type="entry name" value="Prot_kinase_dom"/>
</dbReference>
<dbReference type="Proteomes" id="UP001146120">
    <property type="component" value="Unassembled WGS sequence"/>
</dbReference>
<dbReference type="PROSITE" id="PS50011">
    <property type="entry name" value="PROTEIN_KINASE_DOM"/>
    <property type="match status" value="1"/>
</dbReference>
<proteinExistence type="predicted"/>
<dbReference type="Gene3D" id="1.10.510.10">
    <property type="entry name" value="Transferase(Phosphotransferase) domain 1"/>
    <property type="match status" value="1"/>
</dbReference>
<accession>A0AAV2ZD85</accession>
<keyword evidence="6" id="KW-0812">Transmembrane</keyword>
<evidence type="ECO:0000256" key="6">
    <source>
        <dbReference type="SAM" id="Phobius"/>
    </source>
</evidence>
<evidence type="ECO:0000259" key="7">
    <source>
        <dbReference type="PROSITE" id="PS50011"/>
    </source>
</evidence>
<keyword evidence="9" id="KW-1185">Reference proteome</keyword>
<evidence type="ECO:0000256" key="3">
    <source>
        <dbReference type="ARBA" id="ARBA00022741"/>
    </source>
</evidence>
<organism evidence="8 9">
    <name type="scientific">Lagenidium giganteum</name>
    <dbReference type="NCBI Taxonomy" id="4803"/>
    <lineage>
        <taxon>Eukaryota</taxon>
        <taxon>Sar</taxon>
        <taxon>Stramenopiles</taxon>
        <taxon>Oomycota</taxon>
        <taxon>Peronosporomycetes</taxon>
        <taxon>Pythiales</taxon>
        <taxon>Pythiaceae</taxon>
    </lineage>
</organism>
<evidence type="ECO:0000256" key="2">
    <source>
        <dbReference type="ARBA" id="ARBA00022679"/>
    </source>
</evidence>
<evidence type="ECO:0000256" key="4">
    <source>
        <dbReference type="ARBA" id="ARBA00022777"/>
    </source>
</evidence>
<keyword evidence="4" id="KW-0418">Kinase</keyword>
<dbReference type="GO" id="GO:0005524">
    <property type="term" value="F:ATP binding"/>
    <property type="evidence" value="ECO:0007669"/>
    <property type="project" value="UniProtKB-KW"/>
</dbReference>
<sequence>MKRSETEKRLIPEHQVATAIQVAGGHPNVIWYHESRIHNNLLWQTMEYCGGQNLQDIVEQAPNHRISSLESLHYIRQIARGLEFLHSLSIAHLGISLDNVFVDADMHCKLLGFKYSRESTCNCEQFVGNPVYLAPEVLALKTYHPMKADVWALGILLCILLTGCSPIALDSRWTQILELYGCRKPVEVWISANAADVDEDVIEVLKLMLQVDPASRPSVAEVLRVLPMR</sequence>
<comment type="caution">
    <text evidence="8">The sequence shown here is derived from an EMBL/GenBank/DDBJ whole genome shotgun (WGS) entry which is preliminary data.</text>
</comment>
<dbReference type="EMBL" id="DAKRPA010000010">
    <property type="protein sequence ID" value="DBA04251.1"/>
    <property type="molecule type" value="Genomic_DNA"/>
</dbReference>
<reference evidence="8" key="1">
    <citation type="submission" date="2022-11" db="EMBL/GenBank/DDBJ databases">
        <authorList>
            <person name="Morgan W.R."/>
            <person name="Tartar A."/>
        </authorList>
    </citation>
    <scope>NUCLEOTIDE SEQUENCE</scope>
    <source>
        <strain evidence="8">ARSEF 373</strain>
    </source>
</reference>
<dbReference type="GO" id="GO:0005634">
    <property type="term" value="C:nucleus"/>
    <property type="evidence" value="ECO:0007669"/>
    <property type="project" value="TreeGrafter"/>
</dbReference>
<protein>
    <recommendedName>
        <fullName evidence="7">Protein kinase domain-containing protein</fullName>
    </recommendedName>
</protein>
<dbReference type="AlphaFoldDB" id="A0AAV2ZD85"/>
<keyword evidence="3" id="KW-0547">Nucleotide-binding</keyword>
<evidence type="ECO:0000313" key="8">
    <source>
        <dbReference type="EMBL" id="DBA04251.1"/>
    </source>
</evidence>
<reference evidence="8" key="2">
    <citation type="journal article" date="2023" name="Microbiol Resour">
        <title>Decontamination and Annotation of the Draft Genome Sequence of the Oomycete Lagenidium giganteum ARSEF 373.</title>
        <authorList>
            <person name="Morgan W.R."/>
            <person name="Tartar A."/>
        </authorList>
    </citation>
    <scope>NUCLEOTIDE SEQUENCE</scope>
    <source>
        <strain evidence="8">ARSEF 373</strain>
    </source>
</reference>
<feature type="transmembrane region" description="Helical" evidence="6">
    <location>
        <begin position="150"/>
        <end position="169"/>
    </location>
</feature>
<keyword evidence="6" id="KW-0472">Membrane</keyword>
<keyword evidence="6" id="KW-1133">Transmembrane helix</keyword>
<dbReference type="PANTHER" id="PTHR24345">
    <property type="entry name" value="SERINE/THREONINE-PROTEIN KINASE PLK"/>
    <property type="match status" value="1"/>
</dbReference>